<dbReference type="AlphaFoldDB" id="A0A381VGN7"/>
<dbReference type="EMBL" id="UINC01008770">
    <property type="protein sequence ID" value="SVA39432.1"/>
    <property type="molecule type" value="Genomic_DNA"/>
</dbReference>
<dbReference type="InterPro" id="IPR028994">
    <property type="entry name" value="Integrin_alpha_N"/>
</dbReference>
<evidence type="ECO:0000313" key="1">
    <source>
        <dbReference type="EMBL" id="SVA39432.1"/>
    </source>
</evidence>
<evidence type="ECO:0008006" key="2">
    <source>
        <dbReference type="Google" id="ProtNLM"/>
    </source>
</evidence>
<protein>
    <recommendedName>
        <fullName evidence="2">Cytochrome c domain-containing protein</fullName>
    </recommendedName>
</protein>
<feature type="non-terminal residue" evidence="1">
    <location>
        <position position="395"/>
    </location>
</feature>
<sequence>MVLCLVGVGAESPERLAKRECSKCHAFPPPGSMHREDWEKGAFPYLEDLLGIDQIENYDAQTQAAVRARWDTIKAFYLRQSHEKPSTPSSTEPPVSAAFGHRSTVEKLNVTAIHHDAANGLVYVGDELSRAVLVYDRAFRNVRTFAADKVPCDFQLAEDRLYVCSHGTLDPLDDETGEVGFITESGQGEYQSLLRGLNRPTRYVPFRHSEADCAVLCEYGISKGRITVYREGQPVFVLPMSGAIDCRVLDTDADGQPEVYVLVAQEHECLLRFTMKPGGGIGQSVLIKKQPGWGFTAMEMLDANGDGMVDVLLSNGDTTEFRSNPRAYHGIRIYDLGADDLAEKQFIPAHGVMDFTVLDAEADGDLDIASVSYFADFRHKPHQAAMLHIRTGARF</sequence>
<accession>A0A381VGN7</accession>
<gene>
    <name evidence="1" type="ORF">METZ01_LOCUS92286</name>
</gene>
<reference evidence="1" key="1">
    <citation type="submission" date="2018-05" db="EMBL/GenBank/DDBJ databases">
        <authorList>
            <person name="Lanie J.A."/>
            <person name="Ng W.-L."/>
            <person name="Kazmierczak K.M."/>
            <person name="Andrzejewski T.M."/>
            <person name="Davidsen T.M."/>
            <person name="Wayne K.J."/>
            <person name="Tettelin H."/>
            <person name="Glass J.I."/>
            <person name="Rusch D."/>
            <person name="Podicherti R."/>
            <person name="Tsui H.-C.T."/>
            <person name="Winkler M.E."/>
        </authorList>
    </citation>
    <scope>NUCLEOTIDE SEQUENCE</scope>
</reference>
<name>A0A381VGN7_9ZZZZ</name>
<organism evidence="1">
    <name type="scientific">marine metagenome</name>
    <dbReference type="NCBI Taxonomy" id="408172"/>
    <lineage>
        <taxon>unclassified sequences</taxon>
        <taxon>metagenomes</taxon>
        <taxon>ecological metagenomes</taxon>
    </lineage>
</organism>
<dbReference type="SUPFAM" id="SSF69318">
    <property type="entry name" value="Integrin alpha N-terminal domain"/>
    <property type="match status" value="1"/>
</dbReference>
<proteinExistence type="predicted"/>